<dbReference type="Proteomes" id="UP000014480">
    <property type="component" value="Unassembled WGS sequence"/>
</dbReference>
<organism evidence="3 4">
    <name type="scientific">Colletotrichum orbiculare (strain 104-T / ATCC 96160 / CBS 514.97 / LARS 414 / MAFF 240422)</name>
    <name type="common">Cucumber anthracnose fungus</name>
    <name type="synonym">Colletotrichum lagenarium</name>
    <dbReference type="NCBI Taxonomy" id="1213857"/>
    <lineage>
        <taxon>Eukaryota</taxon>
        <taxon>Fungi</taxon>
        <taxon>Dikarya</taxon>
        <taxon>Ascomycota</taxon>
        <taxon>Pezizomycotina</taxon>
        <taxon>Sordariomycetes</taxon>
        <taxon>Hypocreomycetidae</taxon>
        <taxon>Glomerellales</taxon>
        <taxon>Glomerellaceae</taxon>
        <taxon>Colletotrichum</taxon>
        <taxon>Colletotrichum orbiculare species complex</taxon>
    </lineage>
</organism>
<proteinExistence type="predicted"/>
<dbReference type="OrthoDB" id="202840at2759"/>
<dbReference type="Gene3D" id="3.40.30.110">
    <property type="match status" value="2"/>
</dbReference>
<dbReference type="InterPro" id="IPR036282">
    <property type="entry name" value="Glutathione-S-Trfase_C_sf"/>
</dbReference>
<dbReference type="InterPro" id="IPR036249">
    <property type="entry name" value="Thioredoxin-like_sf"/>
</dbReference>
<evidence type="ECO:0008006" key="5">
    <source>
        <dbReference type="Google" id="ProtNLM"/>
    </source>
</evidence>
<feature type="domain" description="GST C-terminal" evidence="2">
    <location>
        <begin position="93"/>
        <end position="247"/>
    </location>
</feature>
<accession>A0A484G809</accession>
<dbReference type="EMBL" id="AMCV02000001">
    <property type="protein sequence ID" value="TDZ25605.1"/>
    <property type="molecule type" value="Genomic_DNA"/>
</dbReference>
<dbReference type="CDD" id="cd00570">
    <property type="entry name" value="GST_N_family"/>
    <property type="match status" value="1"/>
</dbReference>
<comment type="caution">
    <text evidence="3">The sequence shown here is derived from an EMBL/GenBank/DDBJ whole genome shotgun (WGS) entry which is preliminary data.</text>
</comment>
<dbReference type="InterPro" id="IPR010987">
    <property type="entry name" value="Glutathione-S-Trfase_C-like"/>
</dbReference>
<dbReference type="AlphaFoldDB" id="A0A484G809"/>
<evidence type="ECO:0000313" key="3">
    <source>
        <dbReference type="EMBL" id="TDZ25605.1"/>
    </source>
</evidence>
<feature type="domain" description="GST N-terminal" evidence="1">
    <location>
        <begin position="8"/>
        <end position="87"/>
    </location>
</feature>
<dbReference type="Pfam" id="PF25907">
    <property type="entry name" value="DUF7962"/>
    <property type="match status" value="1"/>
</dbReference>
<dbReference type="STRING" id="1213857.A0A484G809"/>
<dbReference type="InterPro" id="IPR004045">
    <property type="entry name" value="Glutathione_S-Trfase_N"/>
</dbReference>
<evidence type="ECO:0000313" key="4">
    <source>
        <dbReference type="Proteomes" id="UP000014480"/>
    </source>
</evidence>
<evidence type="ECO:0000259" key="2">
    <source>
        <dbReference type="PROSITE" id="PS50405"/>
    </source>
</evidence>
<sequence length="381" mass="42204">MASSGEDRNIVLYHYSASPYAKRIVWYMALRGIPYVQCMQPPVLPRPDVQKLGIVHRRIPILAIGRDVYYDTRLMLRKLESLYPSRPRLGASSPDQMALERLLEALAIDGGVFSHGATLLPTTLPLIKDPVWLKDRSEFNGAKLSLENMKRNRPHAVNEIRRNMELLETTLLADARDWVLKDNSDPGLADIEAVWLLHWLTGLPGALPKEHISEEHFPKVFAWIARFQKAVSAAKKAAPKPQTVSGDEAVEIIVSSPYSEEEGQIDSADALVAAAGLEAGDDVVVWPTDTGASHKDTGKLLSINGDEVVIEVNGDKGPVRVHAPRHGFRGEKLDTFKERKSPTKFLVGIVDNMYEAAAGLPWRKPPAGITEGQQNGYYLKV</sequence>
<dbReference type="PROSITE" id="PS50405">
    <property type="entry name" value="GST_CTER"/>
    <property type="match status" value="1"/>
</dbReference>
<dbReference type="PROSITE" id="PS50404">
    <property type="entry name" value="GST_NTER"/>
    <property type="match status" value="1"/>
</dbReference>
<reference evidence="4" key="2">
    <citation type="journal article" date="2019" name="Mol. Plant Microbe Interact.">
        <title>Genome sequence resources for four phytopathogenic fungi from the Colletotrichum orbiculare species complex.</title>
        <authorList>
            <person name="Gan P."/>
            <person name="Tsushima A."/>
            <person name="Narusaka M."/>
            <person name="Narusaka Y."/>
            <person name="Takano Y."/>
            <person name="Kubo Y."/>
            <person name="Shirasu K."/>
        </authorList>
    </citation>
    <scope>GENOME REANNOTATION</scope>
    <source>
        <strain evidence="4">104-T / ATCC 96160 / CBS 514.97 / LARS 414 / MAFF 240422</strain>
    </source>
</reference>
<dbReference type="Pfam" id="PF13417">
    <property type="entry name" value="GST_N_3"/>
    <property type="match status" value="1"/>
</dbReference>
<reference evidence="4" key="1">
    <citation type="journal article" date="2013" name="New Phytol.">
        <title>Comparative genomic and transcriptomic analyses reveal the hemibiotrophic stage shift of Colletotrichum fungi.</title>
        <authorList>
            <person name="Gan P."/>
            <person name="Ikeda K."/>
            <person name="Irieda H."/>
            <person name="Narusaka M."/>
            <person name="O'Connell R.J."/>
            <person name="Narusaka Y."/>
            <person name="Takano Y."/>
            <person name="Kubo Y."/>
            <person name="Shirasu K."/>
        </authorList>
    </citation>
    <scope>NUCLEOTIDE SEQUENCE [LARGE SCALE GENOMIC DNA]</scope>
    <source>
        <strain evidence="4">104-T / ATCC 96160 / CBS 514.97 / LARS 414 / MAFF 240422</strain>
    </source>
</reference>
<keyword evidence="4" id="KW-1185">Reference proteome</keyword>
<name>A0A484G809_COLOR</name>
<evidence type="ECO:0000259" key="1">
    <source>
        <dbReference type="PROSITE" id="PS50404"/>
    </source>
</evidence>
<protein>
    <recommendedName>
        <fullName evidence="5">Glutathione s-transferase</fullName>
    </recommendedName>
</protein>
<dbReference type="SUPFAM" id="SSF47616">
    <property type="entry name" value="GST C-terminal domain-like"/>
    <property type="match status" value="1"/>
</dbReference>
<gene>
    <name evidence="3" type="ORF">Cob_v000155</name>
</gene>
<dbReference type="Gene3D" id="1.20.1050.10">
    <property type="match status" value="1"/>
</dbReference>
<dbReference type="SUPFAM" id="SSF52833">
    <property type="entry name" value="Thioredoxin-like"/>
    <property type="match status" value="1"/>
</dbReference>
<dbReference type="InterPro" id="IPR058268">
    <property type="entry name" value="DUF7962"/>
</dbReference>